<dbReference type="Proteomes" id="UP000886520">
    <property type="component" value="Chromosome 22"/>
</dbReference>
<evidence type="ECO:0000256" key="1">
    <source>
        <dbReference type="SAM" id="Coils"/>
    </source>
</evidence>
<feature type="compositionally biased region" description="Polar residues" evidence="2">
    <location>
        <begin position="769"/>
        <end position="804"/>
    </location>
</feature>
<keyword evidence="1" id="KW-0175">Coiled coil</keyword>
<keyword evidence="4" id="KW-1185">Reference proteome</keyword>
<dbReference type="PANTHER" id="PTHR31008">
    <property type="entry name" value="COP1-INTERACTING PROTEIN-RELATED"/>
    <property type="match status" value="1"/>
</dbReference>
<evidence type="ECO:0000313" key="3">
    <source>
        <dbReference type="EMBL" id="KAI5062178.1"/>
    </source>
</evidence>
<feature type="region of interest" description="Disordered" evidence="2">
    <location>
        <begin position="400"/>
        <end position="441"/>
    </location>
</feature>
<feature type="coiled-coil region" evidence="1">
    <location>
        <begin position="671"/>
        <end position="700"/>
    </location>
</feature>
<feature type="region of interest" description="Disordered" evidence="2">
    <location>
        <begin position="347"/>
        <end position="369"/>
    </location>
</feature>
<feature type="region of interest" description="Disordered" evidence="2">
    <location>
        <begin position="232"/>
        <end position="252"/>
    </location>
</feature>
<feature type="region of interest" description="Disordered" evidence="2">
    <location>
        <begin position="828"/>
        <end position="904"/>
    </location>
</feature>
<name>A0A9D4U707_ADICA</name>
<feature type="compositionally biased region" description="Basic and acidic residues" evidence="2">
    <location>
        <begin position="1102"/>
        <end position="1111"/>
    </location>
</feature>
<gene>
    <name evidence="3" type="ORF">GOP47_0022717</name>
</gene>
<organism evidence="3 4">
    <name type="scientific">Adiantum capillus-veneris</name>
    <name type="common">Maidenhair fern</name>
    <dbReference type="NCBI Taxonomy" id="13818"/>
    <lineage>
        <taxon>Eukaryota</taxon>
        <taxon>Viridiplantae</taxon>
        <taxon>Streptophyta</taxon>
        <taxon>Embryophyta</taxon>
        <taxon>Tracheophyta</taxon>
        <taxon>Polypodiopsida</taxon>
        <taxon>Polypodiidae</taxon>
        <taxon>Polypodiales</taxon>
        <taxon>Pteridineae</taxon>
        <taxon>Pteridaceae</taxon>
        <taxon>Vittarioideae</taxon>
        <taxon>Adiantum</taxon>
    </lineage>
</organism>
<accession>A0A9D4U707</accession>
<evidence type="ECO:0000256" key="2">
    <source>
        <dbReference type="SAM" id="MobiDB-lite"/>
    </source>
</evidence>
<proteinExistence type="predicted"/>
<feature type="region of interest" description="Disordered" evidence="2">
    <location>
        <begin position="1089"/>
        <end position="1112"/>
    </location>
</feature>
<dbReference type="EMBL" id="JABFUD020000022">
    <property type="protein sequence ID" value="KAI5062178.1"/>
    <property type="molecule type" value="Genomic_DNA"/>
</dbReference>
<feature type="compositionally biased region" description="Polar residues" evidence="2">
    <location>
        <begin position="355"/>
        <end position="365"/>
    </location>
</feature>
<feature type="compositionally biased region" description="Polar residues" evidence="2">
    <location>
        <begin position="414"/>
        <end position="430"/>
    </location>
</feature>
<evidence type="ECO:0000313" key="4">
    <source>
        <dbReference type="Proteomes" id="UP000886520"/>
    </source>
</evidence>
<protein>
    <submittedName>
        <fullName evidence="3">Uncharacterized protein</fullName>
    </submittedName>
</protein>
<reference evidence="3" key="1">
    <citation type="submission" date="2021-01" db="EMBL/GenBank/DDBJ databases">
        <title>Adiantum capillus-veneris genome.</title>
        <authorList>
            <person name="Fang Y."/>
            <person name="Liao Q."/>
        </authorList>
    </citation>
    <scope>NUCLEOTIDE SEQUENCE</scope>
    <source>
        <strain evidence="3">H3</strain>
        <tissue evidence="3">Leaf</tissue>
    </source>
</reference>
<sequence length="1362" mass="148053">MNESTVLDFVELRLSSPSSSRCELYISAEGQTEKLACGFVKTFLSHVRAAQELYAAGAGLTLRLEGPHVYNGSRRPWFTKGTLARFIQYVSTPEVLERVKTIEDELIQLEQVRSIQANSFPEAHDTFLSTNQTVLRSGLFPPEYHLGHCHYTNAADNSKRELLRAMDVRLSALQQEQSVAFCRATAAGFDADGIEDLLAFSDFFGADHLRVACNWFHELFSKWQRAADKLDEHSSQEMKSEQSYATEQMEAGAPRRTTLMDGTHDTRGVRIPVMADSVASDCPSPPDEAESVSPVRLHGHASKGISQRMSPRRRSASPLKKVQVGRFGSRRTGSVVIRSINYFSERQSKERNQEMDTSSSDSEGNAKSYVLDEPSSVIIRSSPAAARRLSVQAAINLFESRQGREEGPGKQKSAKPQSRRGSLDGANTSMPGKFELKQPGEGDFDLSSAVWQERGVARPAVDSADRCGPRSDFVVRSPRSHANFIPTQLNSEEAYLHPVGACLVFGKQIVSPKKAPCLQRGSSTSEDFFASELDGMGDSGRMLEPAESDFSSTKSTVTSISHSDAHTERNSVSVDSKVYQSTPTCLTLTAPANEALCSQGFGSLQRYQAASFTEKGPTNCDGQDIDSRYSGSRDCAVSSDLSIQSLASLADCPLVNDEVSSTNEGRFYEHYRKLRDARMMEEQESKRAEREAKLRSMEEILDLRKAEMDARTAKLNKDGSHAKTRAAKLLALKANLRDIQRVQEDGVVEDSKIQASSTKDCSRSKKAGATSQKSSTTPRSSTRAVSVSPKTTPRGTVGKVSNQRTAASMNISENSLACSVPCFSDLKKENAKPSPGKPSGSAHMHFKNGGALVNPPATSRTSVLDSNGGILLQNSSNSRTTRGDRKNRARQTKQSIATGELRDLASAPDDEVSVVVNTQKDVKTEAPVISKIRRSAVAPIQEVRPFLRKGTGIGPGAGPGVLKLKAEAVKSSDEDTPGTPMKISDEELPAIVSNITDISDGEFLPVVEGSTEISAQPLSYANEDERVEVQASMISDVDVTHHSDGGFFALCDKGKLAEPSRDDELDNERACHTISFPIDFVTHERYAATHASEPDPAPQQAPREEVGRREVSATLSQLLSESVGQGVQTEHSVNGSASFRANLASEEHNASRFSPMTAVSLASSSLKRLGAVIPDYFSPSSAAAIVESPIGSPASWNSSQVQYASENDVTRSQKKSHSSQKPVVVIVPPKEPARGFKRLLKFGRKSRAAPEIFVTDCVSASTPSEGDDDVEEVNVHSAQDVFRKVKLQERILKDFGIANVNGSIRNISDKGSVQSLQTSIPIPPSNFELKYDHAPGTSKLKAPRSFFSLSTFRSRGSEGKSR</sequence>
<feature type="compositionally biased region" description="Polar residues" evidence="2">
    <location>
        <begin position="856"/>
        <end position="865"/>
    </location>
</feature>
<feature type="region of interest" description="Disordered" evidence="2">
    <location>
        <begin position="278"/>
        <end position="326"/>
    </location>
</feature>
<comment type="caution">
    <text evidence="3">The sequence shown here is derived from an EMBL/GenBank/DDBJ whole genome shotgun (WGS) entry which is preliminary data.</text>
</comment>
<dbReference type="OrthoDB" id="1687502at2759"/>
<feature type="region of interest" description="Disordered" evidence="2">
    <location>
        <begin position="746"/>
        <end position="804"/>
    </location>
</feature>
<dbReference type="PANTHER" id="PTHR31008:SF2">
    <property type="entry name" value="COP1-INTERACTING PROTEIN-LIKE PROTEIN"/>
    <property type="match status" value="1"/>
</dbReference>